<dbReference type="SUPFAM" id="SSF57756">
    <property type="entry name" value="Retrovirus zinc finger-like domains"/>
    <property type="match status" value="1"/>
</dbReference>
<evidence type="ECO:0000313" key="1">
    <source>
        <dbReference type="EMBL" id="KAI9175168.1"/>
    </source>
</evidence>
<reference evidence="1" key="1">
    <citation type="journal article" date="2022" name="Plant J.">
        <title>Strategies of tolerance reflected in two North American maple genomes.</title>
        <authorList>
            <person name="McEvoy S.L."/>
            <person name="Sezen U.U."/>
            <person name="Trouern-Trend A."/>
            <person name="McMahon S.M."/>
            <person name="Schaberg P.G."/>
            <person name="Yang J."/>
            <person name="Wegrzyn J.L."/>
            <person name="Swenson N.G."/>
        </authorList>
    </citation>
    <scope>NUCLEOTIDE SEQUENCE</scope>
    <source>
        <strain evidence="1">91603</strain>
    </source>
</reference>
<proteinExistence type="predicted"/>
<organism evidence="1 2">
    <name type="scientific">Acer negundo</name>
    <name type="common">Box elder</name>
    <dbReference type="NCBI Taxonomy" id="4023"/>
    <lineage>
        <taxon>Eukaryota</taxon>
        <taxon>Viridiplantae</taxon>
        <taxon>Streptophyta</taxon>
        <taxon>Embryophyta</taxon>
        <taxon>Tracheophyta</taxon>
        <taxon>Spermatophyta</taxon>
        <taxon>Magnoliopsida</taxon>
        <taxon>eudicotyledons</taxon>
        <taxon>Gunneridae</taxon>
        <taxon>Pentapetalae</taxon>
        <taxon>rosids</taxon>
        <taxon>malvids</taxon>
        <taxon>Sapindales</taxon>
        <taxon>Sapindaceae</taxon>
        <taxon>Hippocastanoideae</taxon>
        <taxon>Acereae</taxon>
        <taxon>Acer</taxon>
    </lineage>
</organism>
<accession>A0AAD5IS02</accession>
<name>A0AAD5IS02_ACENE</name>
<dbReference type="AlphaFoldDB" id="A0AAD5IS02"/>
<sequence length="80" mass="9231">MISKVHDVDLGSAADRSGCFLRDYCFHCDRIGHKMDECAENCDDKYMSLDINRRLGVWLRVTSPPKCSFKGSSRSENRNW</sequence>
<comment type="caution">
    <text evidence="1">The sequence shown here is derived from an EMBL/GenBank/DDBJ whole genome shotgun (WGS) entry which is preliminary data.</text>
</comment>
<dbReference type="InterPro" id="IPR036875">
    <property type="entry name" value="Znf_CCHC_sf"/>
</dbReference>
<dbReference type="Proteomes" id="UP001064489">
    <property type="component" value="Chromosome 8"/>
</dbReference>
<keyword evidence="2" id="KW-1185">Reference proteome</keyword>
<reference evidence="1" key="2">
    <citation type="submission" date="2023-02" db="EMBL/GenBank/DDBJ databases">
        <authorList>
            <person name="Swenson N.G."/>
            <person name="Wegrzyn J.L."/>
            <person name="Mcevoy S.L."/>
        </authorList>
    </citation>
    <scope>NUCLEOTIDE SEQUENCE</scope>
    <source>
        <strain evidence="1">91603</strain>
        <tissue evidence="1">Leaf</tissue>
    </source>
</reference>
<evidence type="ECO:0008006" key="3">
    <source>
        <dbReference type="Google" id="ProtNLM"/>
    </source>
</evidence>
<evidence type="ECO:0000313" key="2">
    <source>
        <dbReference type="Proteomes" id="UP001064489"/>
    </source>
</evidence>
<protein>
    <recommendedName>
        <fullName evidence="3">CCHC-type domain-containing protein</fullName>
    </recommendedName>
</protein>
<dbReference type="GO" id="GO:0008270">
    <property type="term" value="F:zinc ion binding"/>
    <property type="evidence" value="ECO:0007669"/>
    <property type="project" value="InterPro"/>
</dbReference>
<dbReference type="GO" id="GO:0003676">
    <property type="term" value="F:nucleic acid binding"/>
    <property type="evidence" value="ECO:0007669"/>
    <property type="project" value="InterPro"/>
</dbReference>
<dbReference type="EMBL" id="JAJSOW010000103">
    <property type="protein sequence ID" value="KAI9175168.1"/>
    <property type="molecule type" value="Genomic_DNA"/>
</dbReference>
<gene>
    <name evidence="1" type="ORF">LWI28_028464</name>
</gene>